<feature type="transmembrane region" description="Helical" evidence="5">
    <location>
        <begin position="64"/>
        <end position="86"/>
    </location>
</feature>
<evidence type="ECO:0000256" key="3">
    <source>
        <dbReference type="ARBA" id="ARBA00022989"/>
    </source>
</evidence>
<dbReference type="EMBL" id="FQVT01000025">
    <property type="protein sequence ID" value="SHG72896.1"/>
    <property type="molecule type" value="Genomic_DNA"/>
</dbReference>
<dbReference type="AlphaFoldDB" id="A0A1M5M6J8"/>
<evidence type="ECO:0000256" key="2">
    <source>
        <dbReference type="ARBA" id="ARBA00022692"/>
    </source>
</evidence>
<dbReference type="OrthoDB" id="6400719at2"/>
<sequence length="108" mass="12108">MKTVAEEGKTPAIVAYLTIIGTIIAFFMNNDDKNPFASFHIRQAFGIHITFYLLGLLVGMFDSWLISSAFYIFIAVLGVYGLVMAIQGEQKQVPLLGAYYQKWFSTIT</sequence>
<reference evidence="7" key="1">
    <citation type="submission" date="2016-11" db="EMBL/GenBank/DDBJ databases">
        <authorList>
            <person name="Varghese N."/>
            <person name="Submissions S."/>
        </authorList>
    </citation>
    <scope>NUCLEOTIDE SEQUENCE [LARGE SCALE GENOMIC DNA]</scope>
    <source>
        <strain evidence="7">DSM 24579</strain>
    </source>
</reference>
<evidence type="ECO:0000256" key="5">
    <source>
        <dbReference type="SAM" id="Phobius"/>
    </source>
</evidence>
<dbReference type="RefSeq" id="WP_072881900.1">
    <property type="nucleotide sequence ID" value="NZ_FQVT01000025.1"/>
</dbReference>
<keyword evidence="3 5" id="KW-1133">Transmembrane helix</keyword>
<feature type="transmembrane region" description="Helical" evidence="5">
    <location>
        <begin position="12"/>
        <end position="29"/>
    </location>
</feature>
<organism evidence="6 7">
    <name type="scientific">Salegentibacter echinorum</name>
    <dbReference type="NCBI Taxonomy" id="1073325"/>
    <lineage>
        <taxon>Bacteria</taxon>
        <taxon>Pseudomonadati</taxon>
        <taxon>Bacteroidota</taxon>
        <taxon>Flavobacteriia</taxon>
        <taxon>Flavobacteriales</taxon>
        <taxon>Flavobacteriaceae</taxon>
        <taxon>Salegentibacter</taxon>
    </lineage>
</organism>
<keyword evidence="7" id="KW-1185">Reference proteome</keyword>
<name>A0A1M5M6J8_SALEC</name>
<evidence type="ECO:0000256" key="1">
    <source>
        <dbReference type="ARBA" id="ARBA00004141"/>
    </source>
</evidence>
<gene>
    <name evidence="6" type="ORF">SAMN05444483_1259</name>
</gene>
<comment type="subcellular location">
    <subcellularLocation>
        <location evidence="1">Membrane</location>
        <topology evidence="1">Multi-pass membrane protein</topology>
    </subcellularLocation>
</comment>
<feature type="transmembrane region" description="Helical" evidence="5">
    <location>
        <begin position="41"/>
        <end position="58"/>
    </location>
</feature>
<proteinExistence type="predicted"/>
<dbReference type="Pfam" id="PF09685">
    <property type="entry name" value="MamF_MmsF"/>
    <property type="match status" value="1"/>
</dbReference>
<dbReference type="InterPro" id="IPR019109">
    <property type="entry name" value="MamF_MmsF"/>
</dbReference>
<evidence type="ECO:0000313" key="7">
    <source>
        <dbReference type="Proteomes" id="UP000183945"/>
    </source>
</evidence>
<dbReference type="STRING" id="1073325.SAMN05444483_1259"/>
<accession>A0A1M5M6J8</accession>
<protein>
    <submittedName>
        <fullName evidence="6">Uncharacterized membrane protein</fullName>
    </submittedName>
</protein>
<keyword evidence="4 5" id="KW-0472">Membrane</keyword>
<dbReference type="Proteomes" id="UP000183945">
    <property type="component" value="Unassembled WGS sequence"/>
</dbReference>
<evidence type="ECO:0000313" key="6">
    <source>
        <dbReference type="EMBL" id="SHG72896.1"/>
    </source>
</evidence>
<evidence type="ECO:0000256" key="4">
    <source>
        <dbReference type="ARBA" id="ARBA00023136"/>
    </source>
</evidence>
<keyword evidence="2 5" id="KW-0812">Transmembrane</keyword>